<organism evidence="1 2">
    <name type="scientific">Gemelliphila asaccharolytica</name>
    <dbReference type="NCBI Taxonomy" id="502393"/>
    <lineage>
        <taxon>Bacteria</taxon>
        <taxon>Bacillati</taxon>
        <taxon>Bacillota</taxon>
        <taxon>Bacilli</taxon>
        <taxon>Bacillales</taxon>
        <taxon>Gemellaceae</taxon>
        <taxon>Gemelliphila</taxon>
    </lineage>
</organism>
<dbReference type="Proteomes" id="UP000070467">
    <property type="component" value="Unassembled WGS sequence"/>
</dbReference>
<gene>
    <name evidence="1" type="ORF">HMPREF1871_00850</name>
</gene>
<accession>A0ABR5TP37</accession>
<dbReference type="EMBL" id="LSDB01000040">
    <property type="protein sequence ID" value="KXB57567.1"/>
    <property type="molecule type" value="Genomic_DNA"/>
</dbReference>
<comment type="caution">
    <text evidence="1">The sequence shown here is derived from an EMBL/GenBank/DDBJ whole genome shotgun (WGS) entry which is preliminary data.</text>
</comment>
<name>A0ABR5TP37_9BACL</name>
<evidence type="ECO:0000313" key="1">
    <source>
        <dbReference type="EMBL" id="KXB57567.1"/>
    </source>
</evidence>
<protein>
    <submittedName>
        <fullName evidence="1">Uncharacterized protein</fullName>
    </submittedName>
</protein>
<proteinExistence type="predicted"/>
<reference evidence="1 2" key="1">
    <citation type="submission" date="2016-01" db="EMBL/GenBank/DDBJ databases">
        <authorList>
            <person name="Mitreva M."/>
            <person name="Pepin K.H."/>
            <person name="Mihindukulasuriya K.A."/>
            <person name="Fulton R."/>
            <person name="Fronick C."/>
            <person name="O'Laughlin M."/>
            <person name="Miner T."/>
            <person name="Herter B."/>
            <person name="Rosa B.A."/>
            <person name="Cordes M."/>
            <person name="Tomlinson C."/>
            <person name="Wollam A."/>
            <person name="Palsikar V.B."/>
            <person name="Mardis E.R."/>
            <person name="Wilson R.K."/>
        </authorList>
    </citation>
    <scope>NUCLEOTIDE SEQUENCE [LARGE SCALE GENOMIC DNA]</scope>
    <source>
        <strain evidence="1 2">KA00071</strain>
    </source>
</reference>
<evidence type="ECO:0000313" key="2">
    <source>
        <dbReference type="Proteomes" id="UP000070467"/>
    </source>
</evidence>
<keyword evidence="2" id="KW-1185">Reference proteome</keyword>
<sequence>MNNIKKINIIISKIFNLKNKKRPLLYLRVFNLKRGNFLD</sequence>